<dbReference type="Proteomes" id="UP000267017">
    <property type="component" value="Unassembled WGS sequence"/>
</dbReference>
<dbReference type="InterPro" id="IPR050963">
    <property type="entry name" value="Sirohydro_Cobaltochel/CbiX"/>
</dbReference>
<feature type="region of interest" description="Disordered" evidence="3">
    <location>
        <begin position="1"/>
        <end position="25"/>
    </location>
</feature>
<name>A0A3P3U604_9BACL</name>
<dbReference type="Pfam" id="PF01903">
    <property type="entry name" value="CbiX"/>
    <property type="match status" value="1"/>
</dbReference>
<keyword evidence="2" id="KW-0456">Lyase</keyword>
<dbReference type="PANTHER" id="PTHR33542">
    <property type="entry name" value="SIROHYDROCHLORIN FERROCHELATASE, CHLOROPLASTIC"/>
    <property type="match status" value="1"/>
</dbReference>
<comment type="caution">
    <text evidence="4">The sequence shown here is derived from an EMBL/GenBank/DDBJ whole genome shotgun (WGS) entry which is preliminary data.</text>
</comment>
<dbReference type="SUPFAM" id="SSF53800">
    <property type="entry name" value="Chelatase"/>
    <property type="match status" value="1"/>
</dbReference>
<evidence type="ECO:0000313" key="4">
    <source>
        <dbReference type="EMBL" id="RRJ63953.1"/>
    </source>
</evidence>
<dbReference type="RefSeq" id="WP_128631782.1">
    <property type="nucleotide sequence ID" value="NZ_RRCN01000001.1"/>
</dbReference>
<keyword evidence="1" id="KW-0479">Metal-binding</keyword>
<dbReference type="Gene3D" id="3.40.50.1400">
    <property type="match status" value="2"/>
</dbReference>
<dbReference type="EMBL" id="RRCN01000001">
    <property type="protein sequence ID" value="RRJ63953.1"/>
    <property type="molecule type" value="Genomic_DNA"/>
</dbReference>
<dbReference type="PANTHER" id="PTHR33542:SF3">
    <property type="entry name" value="SIROHYDROCHLORIN FERROCHELATASE, CHLOROPLASTIC"/>
    <property type="match status" value="1"/>
</dbReference>
<proteinExistence type="predicted"/>
<dbReference type="OrthoDB" id="1489951at2"/>
<protein>
    <submittedName>
        <fullName evidence="4">Cobalamin biosynthesis protein CbiX</fullName>
    </submittedName>
</protein>
<reference evidence="4 5" key="1">
    <citation type="submission" date="2018-11" db="EMBL/GenBank/DDBJ databases">
        <title>Genome sequencing of Paenibacillus sp. KCOM 3021 (= ChDC PVNT-B20).</title>
        <authorList>
            <person name="Kook J.-K."/>
            <person name="Park S.-N."/>
            <person name="Lim Y.K."/>
        </authorList>
    </citation>
    <scope>NUCLEOTIDE SEQUENCE [LARGE SCALE GENOMIC DNA]</scope>
    <source>
        <strain evidence="4 5">KCOM 3021</strain>
    </source>
</reference>
<evidence type="ECO:0000256" key="2">
    <source>
        <dbReference type="ARBA" id="ARBA00023239"/>
    </source>
</evidence>
<organism evidence="4 5">
    <name type="scientific">Paenibacillus oralis</name>
    <dbReference type="NCBI Taxonomy" id="2490856"/>
    <lineage>
        <taxon>Bacteria</taxon>
        <taxon>Bacillati</taxon>
        <taxon>Bacillota</taxon>
        <taxon>Bacilli</taxon>
        <taxon>Bacillales</taxon>
        <taxon>Paenibacillaceae</taxon>
        <taxon>Paenibacillus</taxon>
    </lineage>
</organism>
<gene>
    <name evidence="4" type="ORF">EHV15_14185</name>
</gene>
<evidence type="ECO:0000256" key="3">
    <source>
        <dbReference type="SAM" id="MobiDB-lite"/>
    </source>
</evidence>
<evidence type="ECO:0000313" key="5">
    <source>
        <dbReference type="Proteomes" id="UP000267017"/>
    </source>
</evidence>
<dbReference type="GO" id="GO:0046872">
    <property type="term" value="F:metal ion binding"/>
    <property type="evidence" value="ECO:0007669"/>
    <property type="project" value="UniProtKB-KW"/>
</dbReference>
<evidence type="ECO:0000256" key="1">
    <source>
        <dbReference type="ARBA" id="ARBA00022723"/>
    </source>
</evidence>
<dbReference type="GO" id="GO:0016829">
    <property type="term" value="F:lyase activity"/>
    <property type="evidence" value="ECO:0007669"/>
    <property type="project" value="UniProtKB-KW"/>
</dbReference>
<sequence>MQEKIRTADKGRAAKARPLQESPPLDSLAAKPGVLVISHGSPDAHWIALVDEAVAEAAACLPADLPVVSAFLEIVEGRLIQDGINELEAQGVTDMIVIPLFVSSGSTHIDEIAYALGVKDTPEKETDLERFRVSARVFFGDPIDDDPLVAEMVWDKVKGLSARPDREVLLLVGHGSIHEAFLKRWERGISSLAARVGQISGLVAADYALLNPDSVRRKVGYWTEKHGYDVIVAPLFLSAGYFTKTMIPSRLNGLSYRYSGDALLPHPLLSRWMSQHILHIMGSLTI</sequence>
<dbReference type="AlphaFoldDB" id="A0A3P3U604"/>
<accession>A0A3P3U604</accession>
<dbReference type="InterPro" id="IPR002762">
    <property type="entry name" value="CbiX-like"/>
</dbReference>
<keyword evidence="5" id="KW-1185">Reference proteome</keyword>
<feature type="compositionally biased region" description="Basic and acidic residues" evidence="3">
    <location>
        <begin position="1"/>
        <end position="12"/>
    </location>
</feature>